<organism evidence="1 2">
    <name type="scientific">Caballeronia glathei</name>
    <dbReference type="NCBI Taxonomy" id="60547"/>
    <lineage>
        <taxon>Bacteria</taxon>
        <taxon>Pseudomonadati</taxon>
        <taxon>Pseudomonadota</taxon>
        <taxon>Betaproteobacteria</taxon>
        <taxon>Burkholderiales</taxon>
        <taxon>Burkholderiaceae</taxon>
        <taxon>Caballeronia</taxon>
    </lineage>
</organism>
<sequence length="141" mass="15761">MLAIAERVKLHIYAAHRPIRRLQRDVIDIERFEHPDAFTARLRLLTASPPLSSASADVLDAVIGICEERLFDEPYLLLLDSMALLGPIAAAEALVLLSGDSHMTEELKSIVNAIEAVCERYPTIFFIEARTLLTRHGSVKR</sequence>
<evidence type="ECO:0000313" key="1">
    <source>
        <dbReference type="EMBL" id="KDR38394.1"/>
    </source>
</evidence>
<dbReference type="RefSeq" id="WP_035936475.1">
    <property type="nucleotide sequence ID" value="NZ_CADFFX010000039.1"/>
</dbReference>
<proteinExistence type="predicted"/>
<dbReference type="EMBL" id="JFHC01000092">
    <property type="protein sequence ID" value="KDR38394.1"/>
    <property type="molecule type" value="Genomic_DNA"/>
</dbReference>
<dbReference type="AlphaFoldDB" id="A0A069PEY2"/>
<evidence type="ECO:0000313" key="2">
    <source>
        <dbReference type="Proteomes" id="UP000027466"/>
    </source>
</evidence>
<accession>A0A069PEY2</accession>
<dbReference type="Proteomes" id="UP000027466">
    <property type="component" value="Unassembled WGS sequence"/>
</dbReference>
<comment type="caution">
    <text evidence="1">The sequence shown here is derived from an EMBL/GenBank/DDBJ whole genome shotgun (WGS) entry which is preliminary data.</text>
</comment>
<gene>
    <name evidence="1" type="ORF">BG61_41190</name>
</gene>
<keyword evidence="2" id="KW-1185">Reference proteome</keyword>
<protein>
    <submittedName>
        <fullName evidence="1">Uncharacterized protein</fullName>
    </submittedName>
</protein>
<reference evidence="1 2" key="1">
    <citation type="submission" date="2014-03" db="EMBL/GenBank/DDBJ databases">
        <title>Draft Genome Sequences of Four Burkholderia Strains.</title>
        <authorList>
            <person name="Liu X.Y."/>
            <person name="Li C.X."/>
            <person name="Xu J.H."/>
        </authorList>
    </citation>
    <scope>NUCLEOTIDE SEQUENCE [LARGE SCALE GENOMIC DNA]</scope>
    <source>
        <strain evidence="1 2">DSM 50014</strain>
    </source>
</reference>
<name>A0A069PEY2_9BURK</name>